<dbReference type="KEGG" id="jsv:CNX70_06825"/>
<accession>A0A290WSS3</accession>
<dbReference type="AlphaFoldDB" id="A0A290WSS3"/>
<reference evidence="1 2" key="1">
    <citation type="submission" date="2017-09" db="EMBL/GenBank/DDBJ databases">
        <title>Complete genome sequence of Janthinobacterium svalbardensis PAMC 27463.</title>
        <authorList>
            <person name="Cho Y.-J."/>
            <person name="Cho A."/>
            <person name="Kim O.-S."/>
            <person name="Lee J.-I."/>
        </authorList>
    </citation>
    <scope>NUCLEOTIDE SEQUENCE [LARGE SCALE GENOMIC DNA]</scope>
    <source>
        <strain evidence="1 2">PAMC 27463</strain>
    </source>
</reference>
<gene>
    <name evidence="1" type="ORF">CNX70_06825</name>
</gene>
<proteinExistence type="predicted"/>
<evidence type="ECO:0000313" key="1">
    <source>
        <dbReference type="EMBL" id="ATD59931.1"/>
    </source>
</evidence>
<dbReference type="Proteomes" id="UP000218437">
    <property type="component" value="Chromosome"/>
</dbReference>
<organism evidence="1 2">
    <name type="scientific">Janthinobacterium svalbardensis</name>
    <dbReference type="NCBI Taxonomy" id="368607"/>
    <lineage>
        <taxon>Bacteria</taxon>
        <taxon>Pseudomonadati</taxon>
        <taxon>Pseudomonadota</taxon>
        <taxon>Betaproteobacteria</taxon>
        <taxon>Burkholderiales</taxon>
        <taxon>Oxalobacteraceae</taxon>
        <taxon>Janthinobacterium</taxon>
    </lineage>
</organism>
<keyword evidence="2" id="KW-1185">Reference proteome</keyword>
<evidence type="ECO:0000313" key="2">
    <source>
        <dbReference type="Proteomes" id="UP000218437"/>
    </source>
</evidence>
<name>A0A290WSS3_9BURK</name>
<sequence length="146" mass="16735">MISWHYTTGDKYELIKKSGLLLPADIGVIAPERPILWFSTHPKFEPTAMKPLHGAQGFIRMLTLEELREMAGGLVRFRCPVSRLKFGENLRKEAKMKSKIWRGLAKAAEKVNARQSDWWGHVGTMEIADLKVELMSNRMTWLPENA</sequence>
<protein>
    <submittedName>
        <fullName evidence="1">Uncharacterized protein</fullName>
    </submittedName>
</protein>
<dbReference type="EMBL" id="CP023422">
    <property type="protein sequence ID" value="ATD59931.1"/>
    <property type="molecule type" value="Genomic_DNA"/>
</dbReference>